<organism evidence="6 7">
    <name type="scientific">Rhodobacter viridis</name>
    <dbReference type="NCBI Taxonomy" id="1054202"/>
    <lineage>
        <taxon>Bacteria</taxon>
        <taxon>Pseudomonadati</taxon>
        <taxon>Pseudomonadota</taxon>
        <taxon>Alphaproteobacteria</taxon>
        <taxon>Rhodobacterales</taxon>
        <taxon>Rhodobacter group</taxon>
        <taxon>Rhodobacter</taxon>
    </lineage>
</organism>
<dbReference type="GO" id="GO:0030288">
    <property type="term" value="C:outer membrane-bounded periplasmic space"/>
    <property type="evidence" value="ECO:0007669"/>
    <property type="project" value="UniProtKB-ARBA"/>
</dbReference>
<dbReference type="GO" id="GO:1904680">
    <property type="term" value="F:peptide transmembrane transporter activity"/>
    <property type="evidence" value="ECO:0007669"/>
    <property type="project" value="TreeGrafter"/>
</dbReference>
<evidence type="ECO:0000313" key="6">
    <source>
        <dbReference type="EMBL" id="PYF12658.1"/>
    </source>
</evidence>
<feature type="chain" id="PRO_5016241384" evidence="4">
    <location>
        <begin position="30"/>
        <end position="530"/>
    </location>
</feature>
<dbReference type="AlphaFoldDB" id="A0A318U2H7"/>
<dbReference type="InterPro" id="IPR039424">
    <property type="entry name" value="SBP_5"/>
</dbReference>
<dbReference type="PANTHER" id="PTHR30290:SF38">
    <property type="entry name" value="D,D-DIPEPTIDE-BINDING PERIPLASMIC PROTEIN DDPA-RELATED"/>
    <property type="match status" value="1"/>
</dbReference>
<dbReference type="PROSITE" id="PS51318">
    <property type="entry name" value="TAT"/>
    <property type="match status" value="1"/>
</dbReference>
<accession>A0A318U2H7</accession>
<evidence type="ECO:0000256" key="1">
    <source>
        <dbReference type="ARBA" id="ARBA00004418"/>
    </source>
</evidence>
<dbReference type="SUPFAM" id="SSF53850">
    <property type="entry name" value="Periplasmic binding protein-like II"/>
    <property type="match status" value="1"/>
</dbReference>
<gene>
    <name evidence="6" type="ORF">C8J30_10138</name>
</gene>
<evidence type="ECO:0000313" key="7">
    <source>
        <dbReference type="Proteomes" id="UP000247727"/>
    </source>
</evidence>
<evidence type="ECO:0000256" key="3">
    <source>
        <dbReference type="ARBA" id="ARBA00022729"/>
    </source>
</evidence>
<dbReference type="Pfam" id="PF00496">
    <property type="entry name" value="SBP_bac_5"/>
    <property type="match status" value="1"/>
</dbReference>
<dbReference type="PANTHER" id="PTHR30290">
    <property type="entry name" value="PERIPLASMIC BINDING COMPONENT OF ABC TRANSPORTER"/>
    <property type="match status" value="1"/>
</dbReference>
<dbReference type="InterPro" id="IPR030678">
    <property type="entry name" value="Peptide/Ni-bd"/>
</dbReference>
<dbReference type="GO" id="GO:0015833">
    <property type="term" value="P:peptide transport"/>
    <property type="evidence" value="ECO:0007669"/>
    <property type="project" value="TreeGrafter"/>
</dbReference>
<keyword evidence="7" id="KW-1185">Reference proteome</keyword>
<reference evidence="6 7" key="1">
    <citation type="submission" date="2018-06" db="EMBL/GenBank/DDBJ databases">
        <title>Genomic Encyclopedia of Type Strains, Phase III (KMG-III): the genomes of soil and plant-associated and newly described type strains.</title>
        <authorList>
            <person name="Whitman W."/>
        </authorList>
    </citation>
    <scope>NUCLEOTIDE SEQUENCE [LARGE SCALE GENOMIC DNA]</scope>
    <source>
        <strain evidence="6 7">JA737</strain>
    </source>
</reference>
<evidence type="ECO:0000256" key="2">
    <source>
        <dbReference type="ARBA" id="ARBA00005695"/>
    </source>
</evidence>
<feature type="signal peptide" evidence="4">
    <location>
        <begin position="1"/>
        <end position="29"/>
    </location>
</feature>
<comment type="similarity">
    <text evidence="2">Belongs to the bacterial solute-binding protein 5 family.</text>
</comment>
<dbReference type="GO" id="GO:0043190">
    <property type="term" value="C:ATP-binding cassette (ABC) transporter complex"/>
    <property type="evidence" value="ECO:0007669"/>
    <property type="project" value="InterPro"/>
</dbReference>
<dbReference type="CDD" id="cd08517">
    <property type="entry name" value="PBP2_NikA_DppA_OppA_like_13"/>
    <property type="match status" value="1"/>
</dbReference>
<dbReference type="InterPro" id="IPR000914">
    <property type="entry name" value="SBP_5_dom"/>
</dbReference>
<dbReference type="Gene3D" id="3.10.105.10">
    <property type="entry name" value="Dipeptide-binding Protein, Domain 3"/>
    <property type="match status" value="1"/>
</dbReference>
<sequence length="530" mass="57010">MPLSLTRRALLLSSAALLAMQALPTSARAATSGRITIAADSEPAQLNPAIAASNGTFFIASKVIEPLAEAAYDGTGLRPLLATGWEGSEDGLSVTFHLRDGVRWHDGKPFTSADVAFSALQVWKPMQNIGRTLLANLTAVDTPDAKTAIFRFSKPTPLQLIEKALPVVSSVLPKHVYEGTDIARNPANSALIGTGPFVWGDYKPGQYYLLKRNPSYWQPDLPRAEELVFTVLPDRASAASALEAGDVQLAAFSAVPLVDLARIGAVPGLAVITKGYEALTYQLIVEINHRNEPLANLKVRQAIAHAIDKKFVRDTIFLGHATEATGPVPTNDPTFYTSDVTPHAFDIEKAKALLDEAGYPVGADGKRFALKLLPAPYFTETRQFGDYLRQALAAVGIEATIVAQDAPGHLKAVYTDHDFDLAVAPPVFRADPAISTTNLVRSGLPAGVNFSNQGGYSNAELDKLIDTALTTLDPAKRVELYHRFQQLVTQDLPLINVVDWTFTSVAATQLSGLATNPRWAVSNWAELALA</sequence>
<dbReference type="PIRSF" id="PIRSF002741">
    <property type="entry name" value="MppA"/>
    <property type="match status" value="1"/>
</dbReference>
<comment type="subcellular location">
    <subcellularLocation>
        <location evidence="1">Periplasm</location>
    </subcellularLocation>
</comment>
<dbReference type="Proteomes" id="UP000247727">
    <property type="component" value="Unassembled WGS sequence"/>
</dbReference>
<name>A0A318U2H7_9RHOB</name>
<dbReference type="RefSeq" id="WP_110803722.1">
    <property type="nucleotide sequence ID" value="NZ_QJTK01000001.1"/>
</dbReference>
<dbReference type="Gene3D" id="3.40.190.10">
    <property type="entry name" value="Periplasmic binding protein-like II"/>
    <property type="match status" value="1"/>
</dbReference>
<comment type="caution">
    <text evidence="6">The sequence shown here is derived from an EMBL/GenBank/DDBJ whole genome shotgun (WGS) entry which is preliminary data.</text>
</comment>
<dbReference type="OrthoDB" id="9801912at2"/>
<evidence type="ECO:0000259" key="5">
    <source>
        <dbReference type="Pfam" id="PF00496"/>
    </source>
</evidence>
<keyword evidence="3 4" id="KW-0732">Signal</keyword>
<dbReference type="InterPro" id="IPR006311">
    <property type="entry name" value="TAT_signal"/>
</dbReference>
<evidence type="ECO:0000256" key="4">
    <source>
        <dbReference type="SAM" id="SignalP"/>
    </source>
</evidence>
<protein>
    <submittedName>
        <fullName evidence="6">Peptide/nickel transport system substrate-binding protein</fullName>
    </submittedName>
</protein>
<dbReference type="EMBL" id="QJTK01000001">
    <property type="protein sequence ID" value="PYF12658.1"/>
    <property type="molecule type" value="Genomic_DNA"/>
</dbReference>
<feature type="domain" description="Solute-binding protein family 5" evidence="5">
    <location>
        <begin position="77"/>
        <end position="424"/>
    </location>
</feature>
<proteinExistence type="inferred from homology"/>